<comment type="caution">
    <text evidence="1">The sequence shown here is derived from an EMBL/GenBank/DDBJ whole genome shotgun (WGS) entry which is preliminary data.</text>
</comment>
<protein>
    <submittedName>
        <fullName evidence="1">WD40 repeat-like protein</fullName>
    </submittedName>
</protein>
<dbReference type="Proteomes" id="UP000790709">
    <property type="component" value="Unassembled WGS sequence"/>
</dbReference>
<proteinExistence type="predicted"/>
<evidence type="ECO:0000313" key="1">
    <source>
        <dbReference type="EMBL" id="KAH7921748.1"/>
    </source>
</evidence>
<sequence length="703" mass="74460">MPHSDSEGETIDDLEDDTRTTDADGDEDNDIDEDLLGALENGVADDATEADDDSPSEDSDDDEDDDEEDSDPSAEPTLDPEGEASSPPVPVPSTSKPVSPRAPSQESVKGDMQSLYFSASIIPKVRARSPSPAHARKRALVFPLNSSTRPPRSFTVEAVCAIPHPAPTHALASSFCMTHLITGSDDGYIRDYDVFAAVNGKVTLSAPQRHHCNVVEGNMKAGQIRFWWENPDLVNHHPAHLAMGEQTLSPVYSLAMHSDAVWALAGTKRGHINLFTVRHDPGRLVHVFANGHRGAVSSVSLDHDEKGLFSAGWDGEAFQWDLNTGQTVRKFSAHGAQLVAIAVRPLSSPYDPSSPASSAARVDNAHHGGGDAQFVSHHAREGSNTAGVSAETLASTADAADEQQDSGGSASQNPISNQHTQDSDAKSDTSFDPLFDDEPDAEGEPDNDNSAPDNGVLSSQASHQQAPAANVRSSLAVPDAAPSKSSQASLTGRASQGSVAPPKGAPPLFDAATCASFSSDILMIAAIDGQVMLWDKRVNTPGQGVGRLWMSEKTPPWCVSACWSTDGSQIYAGRRNGTVDVWDVRQLGRTGPANTPRLLKSLRNPASSGVVSCVVPFPDGRHIACASTDNIRLWNAAEAGEVDGSAKSRGAVQFKIIPGHHGGYVSQMLVDPGGCFLVSASSNRGWHGESTRTVFVHDIKAIR</sequence>
<gene>
    <name evidence="1" type="ORF">BV22DRAFT_1018749</name>
</gene>
<keyword evidence="2" id="KW-1185">Reference proteome</keyword>
<organism evidence="1 2">
    <name type="scientific">Leucogyrophana mollusca</name>
    <dbReference type="NCBI Taxonomy" id="85980"/>
    <lineage>
        <taxon>Eukaryota</taxon>
        <taxon>Fungi</taxon>
        <taxon>Dikarya</taxon>
        <taxon>Basidiomycota</taxon>
        <taxon>Agaricomycotina</taxon>
        <taxon>Agaricomycetes</taxon>
        <taxon>Agaricomycetidae</taxon>
        <taxon>Boletales</taxon>
        <taxon>Boletales incertae sedis</taxon>
        <taxon>Leucogyrophana</taxon>
    </lineage>
</organism>
<dbReference type="EMBL" id="MU266513">
    <property type="protein sequence ID" value="KAH7921748.1"/>
    <property type="molecule type" value="Genomic_DNA"/>
</dbReference>
<name>A0ACB8BA47_9AGAM</name>
<evidence type="ECO:0000313" key="2">
    <source>
        <dbReference type="Proteomes" id="UP000790709"/>
    </source>
</evidence>
<reference evidence="1" key="1">
    <citation type="journal article" date="2021" name="New Phytol.">
        <title>Evolutionary innovations through gain and loss of genes in the ectomycorrhizal Boletales.</title>
        <authorList>
            <person name="Wu G."/>
            <person name="Miyauchi S."/>
            <person name="Morin E."/>
            <person name="Kuo A."/>
            <person name="Drula E."/>
            <person name="Varga T."/>
            <person name="Kohler A."/>
            <person name="Feng B."/>
            <person name="Cao Y."/>
            <person name="Lipzen A."/>
            <person name="Daum C."/>
            <person name="Hundley H."/>
            <person name="Pangilinan J."/>
            <person name="Johnson J."/>
            <person name="Barry K."/>
            <person name="LaButti K."/>
            <person name="Ng V."/>
            <person name="Ahrendt S."/>
            <person name="Min B."/>
            <person name="Choi I.G."/>
            <person name="Park H."/>
            <person name="Plett J.M."/>
            <person name="Magnuson J."/>
            <person name="Spatafora J.W."/>
            <person name="Nagy L.G."/>
            <person name="Henrissat B."/>
            <person name="Grigoriev I.V."/>
            <person name="Yang Z.L."/>
            <person name="Xu J."/>
            <person name="Martin F.M."/>
        </authorList>
    </citation>
    <scope>NUCLEOTIDE SEQUENCE</scope>
    <source>
        <strain evidence="1">KUC20120723A-06</strain>
    </source>
</reference>
<accession>A0ACB8BA47</accession>